<gene>
    <name evidence="4" type="ORF">ASPZODRAFT_153293</name>
</gene>
<dbReference type="PRINTS" id="PR00081">
    <property type="entry name" value="GDHRDH"/>
</dbReference>
<evidence type="ECO:0000313" key="4">
    <source>
        <dbReference type="EMBL" id="OJJ44969.1"/>
    </source>
</evidence>
<dbReference type="PANTHER" id="PTHR43618">
    <property type="entry name" value="7-ALPHA-HYDROXYSTEROID DEHYDROGENASE"/>
    <property type="match status" value="1"/>
</dbReference>
<dbReference type="InterPro" id="IPR052178">
    <property type="entry name" value="Sec_Metab_Biosynth_SDR"/>
</dbReference>
<dbReference type="GO" id="GO:0016491">
    <property type="term" value="F:oxidoreductase activity"/>
    <property type="evidence" value="ECO:0007669"/>
    <property type="project" value="UniProtKB-KW"/>
</dbReference>
<keyword evidence="5" id="KW-1185">Reference proteome</keyword>
<dbReference type="PANTHER" id="PTHR43618:SF4">
    <property type="entry name" value="SHORT CHAIN DEHYDROGENASE_REDUCTASE FAMILY (AFU_ORTHOLOGUE AFUA_7G04540)"/>
    <property type="match status" value="1"/>
</dbReference>
<dbReference type="AlphaFoldDB" id="A0A1L9SCV4"/>
<dbReference type="OrthoDB" id="2962696at2759"/>
<sequence length="318" mass="33401">MATQDLEAHKLFQVEGYVAVVTGGGTGIGLMAAQTLAANGARVYIIGRRKDVLEAAAMKYSSKGEIVPLPGDISHPDGIQAIADLLSELESSGINILINNAGAAPEHTAKHSTSSTDLTSSHAISKWMIADGVSAWHTSYVANVASHHFLTASLLPLLDKAKEAAPGHTSCVINIASVAGLTKTHSMGQFAYSSSKAALIHLTREWAHTFLPLQVRVNCLAPGLFPSEMSTETRADENQKSRFKEGVGSSLPAGRVGCESDIGSVILWLASRAGTYVNGQVVHVDGGVYCLHSLLVFIACSPGYANRVGLLLKSPSAM</sequence>
<evidence type="ECO:0000256" key="1">
    <source>
        <dbReference type="ARBA" id="ARBA00006484"/>
    </source>
</evidence>
<dbReference type="Pfam" id="PF13561">
    <property type="entry name" value="adh_short_C2"/>
    <property type="match status" value="1"/>
</dbReference>
<proteinExistence type="inferred from homology"/>
<keyword evidence="3" id="KW-0560">Oxidoreductase</keyword>
<organism evidence="4 5">
    <name type="scientific">Penicilliopsis zonata CBS 506.65</name>
    <dbReference type="NCBI Taxonomy" id="1073090"/>
    <lineage>
        <taxon>Eukaryota</taxon>
        <taxon>Fungi</taxon>
        <taxon>Dikarya</taxon>
        <taxon>Ascomycota</taxon>
        <taxon>Pezizomycotina</taxon>
        <taxon>Eurotiomycetes</taxon>
        <taxon>Eurotiomycetidae</taxon>
        <taxon>Eurotiales</taxon>
        <taxon>Aspergillaceae</taxon>
        <taxon>Penicilliopsis</taxon>
    </lineage>
</organism>
<dbReference type="SUPFAM" id="SSF51735">
    <property type="entry name" value="NAD(P)-binding Rossmann-fold domains"/>
    <property type="match status" value="1"/>
</dbReference>
<reference evidence="5" key="1">
    <citation type="journal article" date="2017" name="Genome Biol.">
        <title>Comparative genomics reveals high biological diversity and specific adaptations in the industrially and medically important fungal genus Aspergillus.</title>
        <authorList>
            <person name="de Vries R.P."/>
            <person name="Riley R."/>
            <person name="Wiebenga A."/>
            <person name="Aguilar-Osorio G."/>
            <person name="Amillis S."/>
            <person name="Uchima C.A."/>
            <person name="Anderluh G."/>
            <person name="Asadollahi M."/>
            <person name="Askin M."/>
            <person name="Barry K."/>
            <person name="Battaglia E."/>
            <person name="Bayram O."/>
            <person name="Benocci T."/>
            <person name="Braus-Stromeyer S.A."/>
            <person name="Caldana C."/>
            <person name="Canovas D."/>
            <person name="Cerqueira G.C."/>
            <person name="Chen F."/>
            <person name="Chen W."/>
            <person name="Choi C."/>
            <person name="Clum A."/>
            <person name="Dos Santos R.A."/>
            <person name="Damasio A.R."/>
            <person name="Diallinas G."/>
            <person name="Emri T."/>
            <person name="Fekete E."/>
            <person name="Flipphi M."/>
            <person name="Freyberg S."/>
            <person name="Gallo A."/>
            <person name="Gournas C."/>
            <person name="Habgood R."/>
            <person name="Hainaut M."/>
            <person name="Harispe M.L."/>
            <person name="Henrissat B."/>
            <person name="Hilden K.S."/>
            <person name="Hope R."/>
            <person name="Hossain A."/>
            <person name="Karabika E."/>
            <person name="Karaffa L."/>
            <person name="Karanyi Z."/>
            <person name="Krasevec N."/>
            <person name="Kuo A."/>
            <person name="Kusch H."/>
            <person name="LaButti K."/>
            <person name="Lagendijk E.L."/>
            <person name="Lapidus A."/>
            <person name="Levasseur A."/>
            <person name="Lindquist E."/>
            <person name="Lipzen A."/>
            <person name="Logrieco A.F."/>
            <person name="MacCabe A."/>
            <person name="Maekelae M.R."/>
            <person name="Malavazi I."/>
            <person name="Melin P."/>
            <person name="Meyer V."/>
            <person name="Mielnichuk N."/>
            <person name="Miskei M."/>
            <person name="Molnar A.P."/>
            <person name="Mule G."/>
            <person name="Ngan C.Y."/>
            <person name="Orejas M."/>
            <person name="Orosz E."/>
            <person name="Ouedraogo J.P."/>
            <person name="Overkamp K.M."/>
            <person name="Park H.-S."/>
            <person name="Perrone G."/>
            <person name="Piumi F."/>
            <person name="Punt P.J."/>
            <person name="Ram A.F."/>
            <person name="Ramon A."/>
            <person name="Rauscher S."/>
            <person name="Record E."/>
            <person name="Riano-Pachon D.M."/>
            <person name="Robert V."/>
            <person name="Roehrig J."/>
            <person name="Ruller R."/>
            <person name="Salamov A."/>
            <person name="Salih N.S."/>
            <person name="Samson R.A."/>
            <person name="Sandor E."/>
            <person name="Sanguinetti M."/>
            <person name="Schuetze T."/>
            <person name="Sepcic K."/>
            <person name="Shelest E."/>
            <person name="Sherlock G."/>
            <person name="Sophianopoulou V."/>
            <person name="Squina F.M."/>
            <person name="Sun H."/>
            <person name="Susca A."/>
            <person name="Todd R.B."/>
            <person name="Tsang A."/>
            <person name="Unkles S.E."/>
            <person name="van de Wiele N."/>
            <person name="van Rossen-Uffink D."/>
            <person name="Oliveira J.V."/>
            <person name="Vesth T.C."/>
            <person name="Visser J."/>
            <person name="Yu J.-H."/>
            <person name="Zhou M."/>
            <person name="Andersen M.R."/>
            <person name="Archer D.B."/>
            <person name="Baker S.E."/>
            <person name="Benoit I."/>
            <person name="Brakhage A.A."/>
            <person name="Braus G.H."/>
            <person name="Fischer R."/>
            <person name="Frisvad J.C."/>
            <person name="Goldman G.H."/>
            <person name="Houbraken J."/>
            <person name="Oakley B."/>
            <person name="Pocsi I."/>
            <person name="Scazzocchio C."/>
            <person name="Seiboth B."/>
            <person name="vanKuyk P.A."/>
            <person name="Wortman J."/>
            <person name="Dyer P.S."/>
            <person name="Grigoriev I.V."/>
        </authorList>
    </citation>
    <scope>NUCLEOTIDE SEQUENCE [LARGE SCALE GENOMIC DNA]</scope>
    <source>
        <strain evidence="5">CBS 506.65</strain>
    </source>
</reference>
<comment type="similarity">
    <text evidence="1">Belongs to the short-chain dehydrogenases/reductases (SDR) family.</text>
</comment>
<name>A0A1L9SCV4_9EURO</name>
<dbReference type="VEuPathDB" id="FungiDB:ASPZODRAFT_153293"/>
<evidence type="ECO:0000313" key="5">
    <source>
        <dbReference type="Proteomes" id="UP000184188"/>
    </source>
</evidence>
<dbReference type="InterPro" id="IPR020904">
    <property type="entry name" value="Sc_DH/Rdtase_CS"/>
</dbReference>
<dbReference type="Proteomes" id="UP000184188">
    <property type="component" value="Unassembled WGS sequence"/>
</dbReference>
<dbReference type="PRINTS" id="PR00080">
    <property type="entry name" value="SDRFAMILY"/>
</dbReference>
<evidence type="ECO:0000256" key="2">
    <source>
        <dbReference type="ARBA" id="ARBA00022857"/>
    </source>
</evidence>
<evidence type="ECO:0008006" key="6">
    <source>
        <dbReference type="Google" id="ProtNLM"/>
    </source>
</evidence>
<dbReference type="InterPro" id="IPR036291">
    <property type="entry name" value="NAD(P)-bd_dom_sf"/>
</dbReference>
<dbReference type="GeneID" id="34612421"/>
<dbReference type="EMBL" id="KV878346">
    <property type="protein sequence ID" value="OJJ44969.1"/>
    <property type="molecule type" value="Genomic_DNA"/>
</dbReference>
<dbReference type="Gene3D" id="3.40.50.720">
    <property type="entry name" value="NAD(P)-binding Rossmann-like Domain"/>
    <property type="match status" value="1"/>
</dbReference>
<protein>
    <recommendedName>
        <fullName evidence="6">Ketoreductase (KR) domain-containing protein</fullName>
    </recommendedName>
</protein>
<dbReference type="STRING" id="1073090.A0A1L9SCV4"/>
<dbReference type="RefSeq" id="XP_022579479.1">
    <property type="nucleotide sequence ID" value="XM_022725957.1"/>
</dbReference>
<keyword evidence="2" id="KW-0521">NADP</keyword>
<dbReference type="PROSITE" id="PS00061">
    <property type="entry name" value="ADH_SHORT"/>
    <property type="match status" value="1"/>
</dbReference>
<accession>A0A1L9SCV4</accession>
<dbReference type="InterPro" id="IPR002347">
    <property type="entry name" value="SDR_fam"/>
</dbReference>
<evidence type="ECO:0000256" key="3">
    <source>
        <dbReference type="ARBA" id="ARBA00023002"/>
    </source>
</evidence>